<proteinExistence type="predicted"/>
<protein>
    <recommendedName>
        <fullName evidence="3">SCP2 domain-containing protein</fullName>
    </recommendedName>
</protein>
<evidence type="ECO:0000313" key="1">
    <source>
        <dbReference type="EMBL" id="OZI79441.1"/>
    </source>
</evidence>
<dbReference type="AlphaFoldDB" id="A0A261W077"/>
<name>A0A261W077_9BORD</name>
<evidence type="ECO:0008006" key="3">
    <source>
        <dbReference type="Google" id="ProtNLM"/>
    </source>
</evidence>
<reference evidence="2" key="1">
    <citation type="submission" date="2017-05" db="EMBL/GenBank/DDBJ databases">
        <title>Complete and WGS of Bordetella genogroups.</title>
        <authorList>
            <person name="Spilker T."/>
            <person name="Lipuma J."/>
        </authorList>
    </citation>
    <scope>NUCLEOTIDE SEQUENCE [LARGE SCALE GENOMIC DNA]</scope>
    <source>
        <strain evidence="2">AU8256</strain>
    </source>
</reference>
<dbReference type="EMBL" id="NEVT01000003">
    <property type="protein sequence ID" value="OZI79441.1"/>
    <property type="molecule type" value="Genomic_DNA"/>
</dbReference>
<sequence length="128" mass="14117">MASQTSASSGRQLAVHFARTAASFARARPFNADILVQFGPTPVLARVRDGAVVGLETQLPPLRSWDFAVRASERAWREFWRAVPAPGWHDLFALGKRGELSVEGNLQPLMANLQYVKDLLATGRESRT</sequence>
<evidence type="ECO:0000313" key="2">
    <source>
        <dbReference type="Proteomes" id="UP000215633"/>
    </source>
</evidence>
<organism evidence="1 2">
    <name type="scientific">Bordetella genomosp. 2</name>
    <dbReference type="NCBI Taxonomy" id="1983456"/>
    <lineage>
        <taxon>Bacteria</taxon>
        <taxon>Pseudomonadati</taxon>
        <taxon>Pseudomonadota</taxon>
        <taxon>Betaproteobacteria</taxon>
        <taxon>Burkholderiales</taxon>
        <taxon>Alcaligenaceae</taxon>
        <taxon>Bordetella</taxon>
    </lineage>
</organism>
<accession>A0A261W077</accession>
<keyword evidence="2" id="KW-1185">Reference proteome</keyword>
<dbReference type="RefSeq" id="WP_094805995.1">
    <property type="nucleotide sequence ID" value="NZ_NEVT01000003.1"/>
</dbReference>
<dbReference type="Proteomes" id="UP000215633">
    <property type="component" value="Unassembled WGS sequence"/>
</dbReference>
<gene>
    <name evidence="1" type="ORF">CAL24_05780</name>
</gene>
<comment type="caution">
    <text evidence="1">The sequence shown here is derived from an EMBL/GenBank/DDBJ whole genome shotgun (WGS) entry which is preliminary data.</text>
</comment>